<dbReference type="GO" id="GO:0005881">
    <property type="term" value="C:cytoplasmic microtubule"/>
    <property type="evidence" value="ECO:0007669"/>
    <property type="project" value="TreeGrafter"/>
</dbReference>
<evidence type="ECO:0000256" key="1">
    <source>
        <dbReference type="RuleBase" id="RU362006"/>
    </source>
</evidence>
<dbReference type="PANTHER" id="PTHR12300">
    <property type="entry name" value="HVA22-LIKE PROTEINS"/>
    <property type="match status" value="1"/>
</dbReference>
<keyword evidence="3" id="KW-0675">Receptor</keyword>
<comment type="similarity">
    <text evidence="1">Belongs to the DP1 family.</text>
</comment>
<reference evidence="3" key="1">
    <citation type="submission" date="2023-03" db="EMBL/GenBank/DDBJ databases">
        <authorList>
            <person name="Steffen K."/>
            <person name="Cardenas P."/>
        </authorList>
    </citation>
    <scope>NUCLEOTIDE SEQUENCE</scope>
</reference>
<comment type="caution">
    <text evidence="3">The sequence shown here is derived from an EMBL/GenBank/DDBJ whole genome shotgun (WGS) entry which is preliminary data.</text>
</comment>
<feature type="compositionally biased region" description="Acidic residues" evidence="2">
    <location>
        <begin position="186"/>
        <end position="204"/>
    </location>
</feature>
<dbReference type="GO" id="GO:0008017">
    <property type="term" value="F:microtubule binding"/>
    <property type="evidence" value="ECO:0007669"/>
    <property type="project" value="TreeGrafter"/>
</dbReference>
<dbReference type="Proteomes" id="UP001174909">
    <property type="component" value="Unassembled WGS sequence"/>
</dbReference>
<gene>
    <name evidence="3" type="ORF">GBAR_LOCUS26403</name>
</gene>
<evidence type="ECO:0000256" key="2">
    <source>
        <dbReference type="SAM" id="MobiDB-lite"/>
    </source>
</evidence>
<dbReference type="InterPro" id="IPR004345">
    <property type="entry name" value="TB2_DP1_HVA22"/>
</dbReference>
<evidence type="ECO:0000313" key="3">
    <source>
        <dbReference type="EMBL" id="CAI8047718.1"/>
    </source>
</evidence>
<feature type="compositionally biased region" description="Low complexity" evidence="2">
    <location>
        <begin position="176"/>
        <end position="185"/>
    </location>
</feature>
<dbReference type="Pfam" id="PF03134">
    <property type="entry name" value="TB2_DP1_HVA22"/>
    <property type="match status" value="1"/>
</dbReference>
<feature type="region of interest" description="Disordered" evidence="2">
    <location>
        <begin position="149"/>
        <end position="236"/>
    </location>
</feature>
<keyword evidence="1" id="KW-1133">Transmembrane helix</keyword>
<dbReference type="EMBL" id="CASHTH010003675">
    <property type="protein sequence ID" value="CAI8047718.1"/>
    <property type="molecule type" value="Genomic_DNA"/>
</dbReference>
<proteinExistence type="inferred from homology"/>
<dbReference type="GO" id="GO:0071786">
    <property type="term" value="P:endoplasmic reticulum tubular network organization"/>
    <property type="evidence" value="ECO:0007669"/>
    <property type="project" value="TreeGrafter"/>
</dbReference>
<dbReference type="GO" id="GO:0071782">
    <property type="term" value="C:endoplasmic reticulum tubular network"/>
    <property type="evidence" value="ECO:0007669"/>
    <property type="project" value="TreeGrafter"/>
</dbReference>
<name>A0AA35THJ8_GEOBA</name>
<feature type="compositionally biased region" description="Polar residues" evidence="2">
    <location>
        <begin position="205"/>
        <end position="228"/>
    </location>
</feature>
<dbReference type="AlphaFoldDB" id="A0AA35THJ8"/>
<accession>A0AA35THJ8</accession>
<keyword evidence="4" id="KW-1185">Reference proteome</keyword>
<feature type="transmembrane region" description="Helical" evidence="1">
    <location>
        <begin position="6"/>
        <end position="27"/>
    </location>
</feature>
<keyword evidence="1" id="KW-0812">Transmembrane</keyword>
<keyword evidence="1" id="KW-0472">Membrane</keyword>
<sequence length="236" mass="26181">MVAATISRAIIVVAGILYPAYSSFKAVRARSHREYTQWMMYWIVFAMFQAAEVLTDTFLSWYVQVVVEYSSTTLFHRLQAAVPGGDPPIPGKHETEIDETLLNIGERGKKVLGKVTQHGINLAATTVVASAIKGQAVITETLLQTQRAQQQQQQVDGGEAARPDSQDETQRQNRPSSSSTSSYYSEDYEVIGEAEPVENFEDPQETNSAQNVPTTHHPTSGDSYQRPDSNGLYHRT</sequence>
<comment type="subcellular location">
    <subcellularLocation>
        <location evidence="1">Membrane</location>
        <topology evidence="1">Multi-pass membrane protein</topology>
    </subcellularLocation>
</comment>
<feature type="transmembrane region" description="Helical" evidence="1">
    <location>
        <begin position="39"/>
        <end position="63"/>
    </location>
</feature>
<organism evidence="3 4">
    <name type="scientific">Geodia barretti</name>
    <name type="common">Barrett's horny sponge</name>
    <dbReference type="NCBI Taxonomy" id="519541"/>
    <lineage>
        <taxon>Eukaryota</taxon>
        <taxon>Metazoa</taxon>
        <taxon>Porifera</taxon>
        <taxon>Demospongiae</taxon>
        <taxon>Heteroscleromorpha</taxon>
        <taxon>Tetractinellida</taxon>
        <taxon>Astrophorina</taxon>
        <taxon>Geodiidae</taxon>
        <taxon>Geodia</taxon>
    </lineage>
</organism>
<evidence type="ECO:0000313" key="4">
    <source>
        <dbReference type="Proteomes" id="UP001174909"/>
    </source>
</evidence>
<feature type="compositionally biased region" description="Basic and acidic residues" evidence="2">
    <location>
        <begin position="159"/>
        <end position="171"/>
    </location>
</feature>
<protein>
    <recommendedName>
        <fullName evidence="1">Receptor expression-enhancing protein</fullName>
    </recommendedName>
</protein>
<dbReference type="GO" id="GO:0005789">
    <property type="term" value="C:endoplasmic reticulum membrane"/>
    <property type="evidence" value="ECO:0007669"/>
    <property type="project" value="TreeGrafter"/>
</dbReference>
<dbReference type="PANTHER" id="PTHR12300:SF117">
    <property type="entry name" value="LP05237P-RELATED"/>
    <property type="match status" value="1"/>
</dbReference>